<dbReference type="PANTHER" id="PTHR46333:SF2">
    <property type="entry name" value="CYTOKINESIS PROTEIN 3"/>
    <property type="match status" value="1"/>
</dbReference>
<dbReference type="PANTHER" id="PTHR46333">
    <property type="entry name" value="CYTOKINESIS PROTEIN 3"/>
    <property type="match status" value="1"/>
</dbReference>
<feature type="compositionally biased region" description="Polar residues" evidence="1">
    <location>
        <begin position="41"/>
        <end position="54"/>
    </location>
</feature>
<sequence>MKKLIFLFCVFGFIYLSNKNMLPSVEQLKSYLNLNDTQPTEQATKNVVSPSKPVTPSHPAAAVTSSENTNSATLPSSSNSKYAPTDIQTYRVTVGNGKLVVTGKPTPYGQYNNAQGIILYIQEARANKSTTIKVPFSNGTIHYTYPLQYTVGDVILNLDEYYIGKANDPNKVLGYAQYHLTDGDPYLLPSFMVQSDNQTLITLARKITYGKHTDVEKSRAIFEWVAKNIAYNAPLVNSTNPPLYSALQTYQTRVVLCSGYADLSASLHRAIGIAAKVDYGDNHAWNEIKLNGVWQSEDPTYGSGFINLNTNKFVHSYHPAYFSKTDKHKEGEYDW</sequence>
<evidence type="ECO:0000313" key="4">
    <source>
        <dbReference type="Proteomes" id="UP001523262"/>
    </source>
</evidence>
<organism evidence="3 4">
    <name type="scientific">Neobacillus pocheonensis</name>
    <dbReference type="NCBI Taxonomy" id="363869"/>
    <lineage>
        <taxon>Bacteria</taxon>
        <taxon>Bacillati</taxon>
        <taxon>Bacillota</taxon>
        <taxon>Bacilli</taxon>
        <taxon>Bacillales</taxon>
        <taxon>Bacillaceae</taxon>
        <taxon>Neobacillus</taxon>
    </lineage>
</organism>
<dbReference type="Gene3D" id="3.10.620.30">
    <property type="match status" value="1"/>
</dbReference>
<dbReference type="SMART" id="SM00460">
    <property type="entry name" value="TGc"/>
    <property type="match status" value="1"/>
</dbReference>
<proteinExistence type="predicted"/>
<evidence type="ECO:0000256" key="1">
    <source>
        <dbReference type="SAM" id="MobiDB-lite"/>
    </source>
</evidence>
<feature type="compositionally biased region" description="Polar residues" evidence="1">
    <location>
        <begin position="63"/>
        <end position="82"/>
    </location>
</feature>
<comment type="caution">
    <text evidence="3">The sequence shown here is derived from an EMBL/GenBank/DDBJ whole genome shotgun (WGS) entry which is preliminary data.</text>
</comment>
<feature type="domain" description="Transglutaminase-like" evidence="2">
    <location>
        <begin position="249"/>
        <end position="301"/>
    </location>
</feature>
<keyword evidence="4" id="KW-1185">Reference proteome</keyword>
<dbReference type="InterPro" id="IPR038765">
    <property type="entry name" value="Papain-like_cys_pep_sf"/>
</dbReference>
<evidence type="ECO:0000313" key="3">
    <source>
        <dbReference type="EMBL" id="MCM2533180.1"/>
    </source>
</evidence>
<gene>
    <name evidence="3" type="ORF">NDK43_13200</name>
</gene>
<name>A0ABT0WAR3_9BACI</name>
<dbReference type="InterPro" id="IPR002931">
    <property type="entry name" value="Transglutaminase-like"/>
</dbReference>
<reference evidence="3 4" key="1">
    <citation type="submission" date="2022-06" db="EMBL/GenBank/DDBJ databases">
        <authorList>
            <person name="Jeon C.O."/>
        </authorList>
    </citation>
    <scope>NUCLEOTIDE SEQUENCE [LARGE SCALE GENOMIC DNA]</scope>
    <source>
        <strain evidence="3 4">KCTC 13943</strain>
    </source>
</reference>
<dbReference type="Pfam" id="PF01841">
    <property type="entry name" value="Transglut_core"/>
    <property type="match status" value="1"/>
</dbReference>
<feature type="region of interest" description="Disordered" evidence="1">
    <location>
        <begin position="41"/>
        <end position="82"/>
    </location>
</feature>
<dbReference type="SUPFAM" id="SSF54001">
    <property type="entry name" value="Cysteine proteinases"/>
    <property type="match status" value="1"/>
</dbReference>
<protein>
    <submittedName>
        <fullName evidence="3">Transglutaminase-like domain-containing protein</fullName>
    </submittedName>
</protein>
<evidence type="ECO:0000259" key="2">
    <source>
        <dbReference type="SMART" id="SM00460"/>
    </source>
</evidence>
<dbReference type="InterPro" id="IPR052557">
    <property type="entry name" value="CAP/Cytokinesis_protein"/>
</dbReference>
<dbReference type="Proteomes" id="UP001523262">
    <property type="component" value="Unassembled WGS sequence"/>
</dbReference>
<accession>A0ABT0WAR3</accession>
<dbReference type="EMBL" id="JAMQCR010000001">
    <property type="protein sequence ID" value="MCM2533180.1"/>
    <property type="molecule type" value="Genomic_DNA"/>
</dbReference>